<comment type="subcellular location">
    <subcellularLocation>
        <location evidence="1">Endomembrane system</location>
    </subcellularLocation>
</comment>
<evidence type="ECO:0000256" key="4">
    <source>
        <dbReference type="ARBA" id="ARBA00022519"/>
    </source>
</evidence>
<protein>
    <submittedName>
        <fullName evidence="6">Nitrate transporter</fullName>
    </submittedName>
</protein>
<dbReference type="GO" id="GO:0012505">
    <property type="term" value="C:endomembrane system"/>
    <property type="evidence" value="ECO:0007669"/>
    <property type="project" value="UniProtKB-SubCell"/>
</dbReference>
<keyword evidence="5" id="KW-0472">Membrane</keyword>
<gene>
    <name evidence="6" type="ORF">W911_01380</name>
</gene>
<dbReference type="STRING" id="1029756.W911_01380"/>
<dbReference type="Gene3D" id="3.40.190.10">
    <property type="entry name" value="Periplasmic binding protein-like II"/>
    <property type="match status" value="2"/>
</dbReference>
<evidence type="ECO:0000256" key="1">
    <source>
        <dbReference type="ARBA" id="ARBA00004308"/>
    </source>
</evidence>
<keyword evidence="4" id="KW-0997">Cell inner membrane</keyword>
<dbReference type="KEGG" id="hni:W911_01380"/>
<accession>V5S9D9</accession>
<evidence type="ECO:0000256" key="3">
    <source>
        <dbReference type="ARBA" id="ARBA00022475"/>
    </source>
</evidence>
<proteinExistence type="predicted"/>
<dbReference type="PANTHER" id="PTHR30024:SF43">
    <property type="entry name" value="BLL4572 PROTEIN"/>
    <property type="match status" value="1"/>
</dbReference>
<keyword evidence="7" id="KW-1185">Reference proteome</keyword>
<evidence type="ECO:0000313" key="7">
    <source>
        <dbReference type="Proteomes" id="UP000018542"/>
    </source>
</evidence>
<dbReference type="PATRIC" id="fig|1029756.8.peg.291"/>
<dbReference type="InterPro" id="IPR044527">
    <property type="entry name" value="NrtA/CpmA_ABC-bd_dom"/>
</dbReference>
<dbReference type="HOGENOM" id="CLU_037398_0_1_5"/>
<dbReference type="EMBL" id="CP006912">
    <property type="protein sequence ID" value="AHB47351.1"/>
    <property type="molecule type" value="Genomic_DNA"/>
</dbReference>
<name>V5S9D9_9HYPH</name>
<dbReference type="CDD" id="cd13553">
    <property type="entry name" value="PBP2_NrtA_CpmA_like"/>
    <property type="match status" value="1"/>
</dbReference>
<evidence type="ECO:0000313" key="6">
    <source>
        <dbReference type="EMBL" id="AHB47351.1"/>
    </source>
</evidence>
<dbReference type="Pfam" id="PF13379">
    <property type="entry name" value="NMT1_2"/>
    <property type="match status" value="1"/>
</dbReference>
<dbReference type="AlphaFoldDB" id="V5S9D9"/>
<sequence>MADAANGPLGAKSSEVHVGFMPLTDCAPLVVASEMGFDRRHGVKLVLHREVSWANIRDKLGVGNFDCAHMLAPMPIAAALGLGRASDLIVAPMALSLNGNAITVSNRLYAEMRDADEAATQAGGMSAARALAAVVRTRQQQGREPLALGMVYPFSCHNYDLRYWLAAAGIDPDNDVNLIVVPPPLSVEALKTGRVDGFCVGQPWNSVAVAEDEGVIVATKSELWAMSPEKVLGVREDWAAKNPALVSDLVRALVTACQWLDEPENREQAARILARPEYVGISEEILAGPLTGALRRGGGLADIVDPDLVVFHRGHANFPWRSHALWILTQMIRWGQVREPFDLKALTERVFRTDLYREAVAALGVPVPLSDDKQEGGDGVGVFFGSGRFDPNAALSYLRDLEIRNSGTDLAAFAALNS</sequence>
<keyword evidence="2" id="KW-0813">Transport</keyword>
<keyword evidence="3" id="KW-1003">Cell membrane</keyword>
<organism evidence="6 7">
    <name type="scientific">Hyphomicrobium nitrativorans NL23</name>
    <dbReference type="NCBI Taxonomy" id="1029756"/>
    <lineage>
        <taxon>Bacteria</taxon>
        <taxon>Pseudomonadati</taxon>
        <taxon>Pseudomonadota</taxon>
        <taxon>Alphaproteobacteria</taxon>
        <taxon>Hyphomicrobiales</taxon>
        <taxon>Hyphomicrobiaceae</taxon>
        <taxon>Hyphomicrobium</taxon>
    </lineage>
</organism>
<dbReference type="Proteomes" id="UP000018542">
    <property type="component" value="Chromosome"/>
</dbReference>
<dbReference type="OrthoDB" id="570524at2"/>
<dbReference type="RefSeq" id="WP_023785715.1">
    <property type="nucleotide sequence ID" value="NC_022997.1"/>
</dbReference>
<evidence type="ECO:0000256" key="5">
    <source>
        <dbReference type="ARBA" id="ARBA00023136"/>
    </source>
</evidence>
<dbReference type="PANTHER" id="PTHR30024">
    <property type="entry name" value="ALIPHATIC SULFONATES-BINDING PROTEIN-RELATED"/>
    <property type="match status" value="1"/>
</dbReference>
<dbReference type="SUPFAM" id="SSF53850">
    <property type="entry name" value="Periplasmic binding protein-like II"/>
    <property type="match status" value="1"/>
</dbReference>
<reference evidence="6 7" key="1">
    <citation type="journal article" date="2014" name="Genome Announc.">
        <title>Complete Genome Sequence of Hyphomicrobium nitrativorans Strain NL23, a Denitrifying Bacterium Isolated from Biofilm of a Methanol-Fed Denitrification System Treating Seawater at the Montreal Biodome.</title>
        <authorList>
            <person name="Martineau C."/>
            <person name="Villeneuve C."/>
            <person name="Mauffrey F."/>
            <person name="Villemur R."/>
        </authorList>
    </citation>
    <scope>NUCLEOTIDE SEQUENCE [LARGE SCALE GENOMIC DNA]</scope>
    <source>
        <strain evidence="6">NL23</strain>
    </source>
</reference>
<evidence type="ECO:0000256" key="2">
    <source>
        <dbReference type="ARBA" id="ARBA00022448"/>
    </source>
</evidence>